<keyword evidence="1" id="KW-1133">Transmembrane helix</keyword>
<comment type="caution">
    <text evidence="2">The sequence shown here is derived from an EMBL/GenBank/DDBJ whole genome shotgun (WGS) entry which is preliminary data.</text>
</comment>
<evidence type="ECO:0000313" key="2">
    <source>
        <dbReference type="EMBL" id="GAA2692751.1"/>
    </source>
</evidence>
<keyword evidence="1" id="KW-0472">Membrane</keyword>
<dbReference type="Proteomes" id="UP001500994">
    <property type="component" value="Unassembled WGS sequence"/>
</dbReference>
<evidence type="ECO:0008006" key="4">
    <source>
        <dbReference type="Google" id="ProtNLM"/>
    </source>
</evidence>
<accession>A0ABP6FHH0</accession>
<sequence length="229" mass="24109">MNAMDAVDAVDAVGGPRFGERVGRLVRHEGRWLASLVWWVARRRVGVPEGARALPYAGAQAALTYGLAFVFVVETVGVSLLLRDRPGLHAVALVADVYTVLMVLGGQAAAVTRPHVLDPDGLLVRDGARSELRIPLESIASVRYDLRSRQAERGGADGGREGGGLLELAVAGQTSVTVELAEPVVAVRLLGRRESVTTVRFHVDDARGAVAAVRAARSAAERAGPVTPG</sequence>
<feature type="transmembrane region" description="Helical" evidence="1">
    <location>
        <begin position="62"/>
        <end position="82"/>
    </location>
</feature>
<reference evidence="3" key="1">
    <citation type="journal article" date="2019" name="Int. J. Syst. Evol. Microbiol.">
        <title>The Global Catalogue of Microorganisms (GCM) 10K type strain sequencing project: providing services to taxonomists for standard genome sequencing and annotation.</title>
        <authorList>
            <consortium name="The Broad Institute Genomics Platform"/>
            <consortium name="The Broad Institute Genome Sequencing Center for Infectious Disease"/>
            <person name="Wu L."/>
            <person name="Ma J."/>
        </authorList>
    </citation>
    <scope>NUCLEOTIDE SEQUENCE [LARGE SCALE GENOMIC DNA]</scope>
    <source>
        <strain evidence="3">JCM 16374</strain>
    </source>
</reference>
<proteinExistence type="predicted"/>
<evidence type="ECO:0000256" key="1">
    <source>
        <dbReference type="SAM" id="Phobius"/>
    </source>
</evidence>
<organism evidence="2 3">
    <name type="scientific">Streptomyces lunalinharesii</name>
    <dbReference type="NCBI Taxonomy" id="333384"/>
    <lineage>
        <taxon>Bacteria</taxon>
        <taxon>Bacillati</taxon>
        <taxon>Actinomycetota</taxon>
        <taxon>Actinomycetes</taxon>
        <taxon>Kitasatosporales</taxon>
        <taxon>Streptomycetaceae</taxon>
        <taxon>Streptomyces</taxon>
    </lineage>
</organism>
<feature type="transmembrane region" description="Helical" evidence="1">
    <location>
        <begin position="88"/>
        <end position="105"/>
    </location>
</feature>
<dbReference type="EMBL" id="BAAARK010000063">
    <property type="protein sequence ID" value="GAA2692751.1"/>
    <property type="molecule type" value="Genomic_DNA"/>
</dbReference>
<keyword evidence="1" id="KW-0812">Transmembrane</keyword>
<keyword evidence="3" id="KW-1185">Reference proteome</keyword>
<gene>
    <name evidence="2" type="ORF">GCM10009864_79260</name>
</gene>
<protein>
    <recommendedName>
        <fullName evidence="4">Integral membrane protein</fullName>
    </recommendedName>
</protein>
<evidence type="ECO:0000313" key="3">
    <source>
        <dbReference type="Proteomes" id="UP001500994"/>
    </source>
</evidence>
<name>A0ABP6FHH0_9ACTN</name>